<gene>
    <name evidence="2" type="ORF">APLA_LOCUS2452</name>
</gene>
<name>A0A8S0Z5Z3_ARCPL</name>
<accession>A0A8S0Z5Z3</accession>
<evidence type="ECO:0000313" key="2">
    <source>
        <dbReference type="EMBL" id="CAB3225855.1"/>
    </source>
</evidence>
<dbReference type="AlphaFoldDB" id="A0A8S0Z5Z3"/>
<feature type="chain" id="PRO_5035917221" evidence="1">
    <location>
        <begin position="20"/>
        <end position="295"/>
    </location>
</feature>
<dbReference type="OrthoDB" id="257992at2759"/>
<organism evidence="2 3">
    <name type="scientific">Arctia plantaginis</name>
    <name type="common">Wood tiger moth</name>
    <name type="synonym">Phalaena plantaginis</name>
    <dbReference type="NCBI Taxonomy" id="874455"/>
    <lineage>
        <taxon>Eukaryota</taxon>
        <taxon>Metazoa</taxon>
        <taxon>Ecdysozoa</taxon>
        <taxon>Arthropoda</taxon>
        <taxon>Hexapoda</taxon>
        <taxon>Insecta</taxon>
        <taxon>Pterygota</taxon>
        <taxon>Neoptera</taxon>
        <taxon>Endopterygota</taxon>
        <taxon>Lepidoptera</taxon>
        <taxon>Glossata</taxon>
        <taxon>Ditrysia</taxon>
        <taxon>Noctuoidea</taxon>
        <taxon>Erebidae</taxon>
        <taxon>Arctiinae</taxon>
        <taxon>Arctia</taxon>
    </lineage>
</organism>
<evidence type="ECO:0000313" key="3">
    <source>
        <dbReference type="Proteomes" id="UP000494256"/>
    </source>
</evidence>
<dbReference type="EMBL" id="CADEBD010000226">
    <property type="protein sequence ID" value="CAB3225855.1"/>
    <property type="molecule type" value="Genomic_DNA"/>
</dbReference>
<comment type="caution">
    <text evidence="2">The sequence shown here is derived from an EMBL/GenBank/DDBJ whole genome shotgun (WGS) entry which is preliminary data.</text>
</comment>
<reference evidence="2 3" key="1">
    <citation type="submission" date="2020-04" db="EMBL/GenBank/DDBJ databases">
        <authorList>
            <person name="Wallbank WR R."/>
            <person name="Pardo Diaz C."/>
            <person name="Kozak K."/>
            <person name="Martin S."/>
            <person name="Jiggins C."/>
            <person name="Moest M."/>
            <person name="Warren A I."/>
            <person name="Byers J.R.P. K."/>
            <person name="Montejo-Kovacevich G."/>
            <person name="Yen C E."/>
        </authorList>
    </citation>
    <scope>NUCLEOTIDE SEQUENCE [LARGE SCALE GENOMIC DNA]</scope>
</reference>
<proteinExistence type="predicted"/>
<sequence>MNVVIVLTVLFECINIAYFYEYDERKVKASSPSDDMEFEPVVPMNKNKEKQTVLKNINCDDFSKYALNCTVEAALMYNSSRKAPPMPSKVFDWCRAIRHLTNCAIDWNSDCKDVTDSHFNEESIRGHMHVVSNVCDDEWFLSKYDTLPVCIDGAKDVWENCYSLFKTLVDEQKNTTHEWTHFDTHFHMCCARAQFRRCTLDALFDMPSICNYDQAVTLQKFSVIVSEGDVFQDCDHNMMYGNCPGGDPRPTSHTLPKNVKVDGIQKDNGGTILILRSDSLLFCVAYFVFMCGFVK</sequence>
<dbReference type="Proteomes" id="UP000494256">
    <property type="component" value="Unassembled WGS sequence"/>
</dbReference>
<keyword evidence="1" id="KW-0732">Signal</keyword>
<protein>
    <submittedName>
        <fullName evidence="2">Uncharacterized protein</fullName>
    </submittedName>
</protein>
<feature type="signal peptide" evidence="1">
    <location>
        <begin position="1"/>
        <end position="19"/>
    </location>
</feature>
<evidence type="ECO:0000256" key="1">
    <source>
        <dbReference type="SAM" id="SignalP"/>
    </source>
</evidence>